<dbReference type="GO" id="GO:0003677">
    <property type="term" value="F:DNA binding"/>
    <property type="evidence" value="ECO:0007669"/>
    <property type="project" value="UniProtKB-KW"/>
</dbReference>
<evidence type="ECO:0000256" key="2">
    <source>
        <dbReference type="ARBA" id="ARBA00022840"/>
    </source>
</evidence>
<dbReference type="PROSITE" id="PS51192">
    <property type="entry name" value="HELICASE_ATP_BIND_1"/>
    <property type="match status" value="1"/>
</dbReference>
<evidence type="ECO:0000313" key="7">
    <source>
        <dbReference type="Proteomes" id="UP001157946"/>
    </source>
</evidence>
<dbReference type="GO" id="GO:0006310">
    <property type="term" value="P:DNA recombination"/>
    <property type="evidence" value="ECO:0007669"/>
    <property type="project" value="TreeGrafter"/>
</dbReference>
<keyword evidence="7" id="KW-1185">Reference proteome</keyword>
<dbReference type="SMART" id="SM00490">
    <property type="entry name" value="HELICc"/>
    <property type="match status" value="1"/>
</dbReference>
<dbReference type="Pfam" id="PF00271">
    <property type="entry name" value="Helicase_C"/>
    <property type="match status" value="1"/>
</dbReference>
<dbReference type="SMART" id="SM00487">
    <property type="entry name" value="DEXDc"/>
    <property type="match status" value="1"/>
</dbReference>
<keyword evidence="1" id="KW-0547">Nucleotide-binding</keyword>
<dbReference type="InterPro" id="IPR014001">
    <property type="entry name" value="Helicase_ATP-bd"/>
</dbReference>
<feature type="domain" description="Helicase ATP-binding" evidence="4">
    <location>
        <begin position="226"/>
        <end position="378"/>
    </location>
</feature>
<dbReference type="EMBL" id="FXTU01000005">
    <property type="protein sequence ID" value="SMP26885.1"/>
    <property type="molecule type" value="Genomic_DNA"/>
</dbReference>
<accession>A0AA46AGG0</accession>
<dbReference type="PROSITE" id="PS51194">
    <property type="entry name" value="HELICASE_CTER"/>
    <property type="match status" value="1"/>
</dbReference>
<evidence type="ECO:0000259" key="5">
    <source>
        <dbReference type="PROSITE" id="PS51194"/>
    </source>
</evidence>
<dbReference type="GO" id="GO:0005524">
    <property type="term" value="F:ATP binding"/>
    <property type="evidence" value="ECO:0007669"/>
    <property type="project" value="UniProtKB-KW"/>
</dbReference>
<comment type="caution">
    <text evidence="6">The sequence shown here is derived from an EMBL/GenBank/DDBJ whole genome shotgun (WGS) entry which is preliminary data.</text>
</comment>
<organism evidence="6 7">
    <name type="scientific">Laceyella tengchongensis</name>
    <dbReference type="NCBI Taxonomy" id="574699"/>
    <lineage>
        <taxon>Bacteria</taxon>
        <taxon>Bacillati</taxon>
        <taxon>Bacillota</taxon>
        <taxon>Bacilli</taxon>
        <taxon>Bacillales</taxon>
        <taxon>Thermoactinomycetaceae</taxon>
        <taxon>Laceyella</taxon>
    </lineage>
</organism>
<dbReference type="RefSeq" id="WP_284724468.1">
    <property type="nucleotide sequence ID" value="NZ_FXTU01000005.1"/>
</dbReference>
<dbReference type="Gene3D" id="3.40.50.300">
    <property type="entry name" value="P-loop containing nucleotide triphosphate hydrolases"/>
    <property type="match status" value="2"/>
</dbReference>
<gene>
    <name evidence="6" type="ORF">SAMN06265361_105213</name>
</gene>
<dbReference type="SUPFAM" id="SSF52540">
    <property type="entry name" value="P-loop containing nucleoside triphosphate hydrolases"/>
    <property type="match status" value="1"/>
</dbReference>
<evidence type="ECO:0000256" key="3">
    <source>
        <dbReference type="ARBA" id="ARBA00023125"/>
    </source>
</evidence>
<reference evidence="6" key="1">
    <citation type="submission" date="2017-05" db="EMBL/GenBank/DDBJ databases">
        <authorList>
            <person name="Varghese N."/>
            <person name="Submissions S."/>
        </authorList>
    </citation>
    <scope>NUCLEOTIDE SEQUENCE</scope>
    <source>
        <strain evidence="6">DSM 45262</strain>
    </source>
</reference>
<dbReference type="Proteomes" id="UP001157946">
    <property type="component" value="Unassembled WGS sequence"/>
</dbReference>
<proteinExistence type="predicted"/>
<evidence type="ECO:0000313" key="6">
    <source>
        <dbReference type="EMBL" id="SMP26885.1"/>
    </source>
</evidence>
<feature type="domain" description="Helicase C-terminal" evidence="5">
    <location>
        <begin position="410"/>
        <end position="564"/>
    </location>
</feature>
<dbReference type="GO" id="GO:0006302">
    <property type="term" value="P:double-strand break repair"/>
    <property type="evidence" value="ECO:0007669"/>
    <property type="project" value="TreeGrafter"/>
</dbReference>
<dbReference type="AlphaFoldDB" id="A0AA46AGG0"/>
<name>A0AA46AGG0_9BACL</name>
<dbReference type="PANTHER" id="PTHR30580">
    <property type="entry name" value="PRIMOSOMAL PROTEIN N"/>
    <property type="match status" value="1"/>
</dbReference>
<evidence type="ECO:0000259" key="4">
    <source>
        <dbReference type="PROSITE" id="PS51192"/>
    </source>
</evidence>
<dbReference type="GO" id="GO:0006270">
    <property type="term" value="P:DNA replication initiation"/>
    <property type="evidence" value="ECO:0007669"/>
    <property type="project" value="TreeGrafter"/>
</dbReference>
<evidence type="ECO:0000256" key="1">
    <source>
        <dbReference type="ARBA" id="ARBA00022741"/>
    </source>
</evidence>
<dbReference type="InterPro" id="IPR011545">
    <property type="entry name" value="DEAD/DEAH_box_helicase_dom"/>
</dbReference>
<dbReference type="InterPro" id="IPR001650">
    <property type="entry name" value="Helicase_C-like"/>
</dbReference>
<dbReference type="Pfam" id="PF00270">
    <property type="entry name" value="DEAD"/>
    <property type="match status" value="1"/>
</dbReference>
<dbReference type="PANTHER" id="PTHR30580:SF1">
    <property type="entry name" value="COMF OPERON PROTEIN 1"/>
    <property type="match status" value="1"/>
</dbReference>
<dbReference type="GO" id="GO:0043138">
    <property type="term" value="F:3'-5' DNA helicase activity"/>
    <property type="evidence" value="ECO:0007669"/>
    <property type="project" value="TreeGrafter"/>
</dbReference>
<sequence length="565" mass="63493">MKIALYQVAGDEKWRMSLAPEVDERHWREQGRQITWLGVTCSIGLAAAFIRKRSLPRHMETGLAPLPALTDGDWDEVKQTGQKWIPFLTGRALLLEEIEALLLKHGQTDASERLRRVLQWLILKGECDMRPGVDSARPAWHWRCERCGAGGSTLVVRTCASCQEHCVVCETCLIMGRSRTCTPFFLFTKTQGRASGAVPSLPEVQIGAIRYPLTIAQRRAVTELRGHLCGSARQVLVWAVTGAGKTEMMFPLLEEALRAGKKVAWVTPRKDVVLELAPRIRQAFNSVRVLALHGGSADAWLTGEVVVATAHQMWRFAQAFEWMVVDEVDAFPLYGHHALEQGLHRALAPSGKQVLLTATPPVGWQSLAKQGRLPCVVLPARHHGFPLPEPRLAVVWGLWRKLRRNRPIPVVERFLKQVEARSGQAMLFVPRVQDVKVVVTWLIGLGWPQEEIAGVYAAQPDREEEVARFRDGSRKWLVTTTILERGVTVPRVHVLVLGADHLVFDRAGLVQIAGRVGRRADYQEGEVWFVAEERTEAQIKALKEIKRLNHWAAKEGFLQKEAYSH</sequence>
<keyword evidence="2" id="KW-0067">ATP-binding</keyword>
<protein>
    <submittedName>
        <fullName evidence="6">Competence protein ComFA</fullName>
    </submittedName>
</protein>
<dbReference type="InterPro" id="IPR027417">
    <property type="entry name" value="P-loop_NTPase"/>
</dbReference>
<keyword evidence="3" id="KW-0238">DNA-binding</keyword>